<protein>
    <submittedName>
        <fullName evidence="1">Uncharacterized protein</fullName>
    </submittedName>
</protein>
<evidence type="ECO:0000313" key="1">
    <source>
        <dbReference type="EMBL" id="MDQ0536628.1"/>
    </source>
</evidence>
<comment type="caution">
    <text evidence="1">The sequence shown here is derived from an EMBL/GenBank/DDBJ whole genome shotgun (WGS) entry which is preliminary data.</text>
</comment>
<keyword evidence="2" id="KW-1185">Reference proteome</keyword>
<sequence length="29" mass="3446">MMVLERRLRRVVLRDHRLVGFGVPAEPWG</sequence>
<gene>
    <name evidence="1" type="ORF">QO018_005525</name>
</gene>
<proteinExistence type="predicted"/>
<organism evidence="1 2">
    <name type="scientific">Azospirillum picis</name>
    <dbReference type="NCBI Taxonomy" id="488438"/>
    <lineage>
        <taxon>Bacteria</taxon>
        <taxon>Pseudomonadati</taxon>
        <taxon>Pseudomonadota</taxon>
        <taxon>Alphaproteobacteria</taxon>
        <taxon>Rhodospirillales</taxon>
        <taxon>Azospirillaceae</taxon>
        <taxon>Azospirillum</taxon>
    </lineage>
</organism>
<dbReference type="EMBL" id="JAUSVU010000029">
    <property type="protein sequence ID" value="MDQ0536628.1"/>
    <property type="molecule type" value="Genomic_DNA"/>
</dbReference>
<evidence type="ECO:0000313" key="2">
    <source>
        <dbReference type="Proteomes" id="UP001244552"/>
    </source>
</evidence>
<name>A0ABU0MTW3_9PROT</name>
<accession>A0ABU0MTW3</accession>
<reference evidence="1 2" key="1">
    <citation type="submission" date="2023-07" db="EMBL/GenBank/DDBJ databases">
        <title>Genomic Encyclopedia of Type Strains, Phase IV (KMG-IV): sequencing the most valuable type-strain genomes for metagenomic binning, comparative biology and taxonomic classification.</title>
        <authorList>
            <person name="Goeker M."/>
        </authorList>
    </citation>
    <scope>NUCLEOTIDE SEQUENCE [LARGE SCALE GENOMIC DNA]</scope>
    <source>
        <strain evidence="1 2">DSM 19922</strain>
    </source>
</reference>
<dbReference type="Proteomes" id="UP001244552">
    <property type="component" value="Unassembled WGS sequence"/>
</dbReference>